<evidence type="ECO:0000313" key="1">
    <source>
        <dbReference type="EMBL" id="QJA55867.1"/>
    </source>
</evidence>
<sequence length="78" mass="9402">MKKPKKSNEFKKRSDIETLEKARQKLIRAKELVEKVFPRNNDVNDYFIDRITILTNKEHGFLTNDLNIDDLIEKIERR</sequence>
<reference evidence="1" key="1">
    <citation type="submission" date="2020-03" db="EMBL/GenBank/DDBJ databases">
        <title>The deep terrestrial virosphere.</title>
        <authorList>
            <person name="Holmfeldt K."/>
            <person name="Nilsson E."/>
            <person name="Simone D."/>
            <person name="Lopez-Fernandez M."/>
            <person name="Wu X."/>
            <person name="de Brujin I."/>
            <person name="Lundin D."/>
            <person name="Andersson A."/>
            <person name="Bertilsson S."/>
            <person name="Dopson M."/>
        </authorList>
    </citation>
    <scope>NUCLEOTIDE SEQUENCE</scope>
    <source>
        <strain evidence="1">MM415B01975</strain>
    </source>
</reference>
<proteinExistence type="predicted"/>
<accession>A0A6M3IFG9</accession>
<protein>
    <submittedName>
        <fullName evidence="1">Uncharacterized protein</fullName>
    </submittedName>
</protein>
<organism evidence="1">
    <name type="scientific">viral metagenome</name>
    <dbReference type="NCBI Taxonomy" id="1070528"/>
    <lineage>
        <taxon>unclassified sequences</taxon>
        <taxon>metagenomes</taxon>
        <taxon>organismal metagenomes</taxon>
    </lineage>
</organism>
<dbReference type="EMBL" id="MT141187">
    <property type="protein sequence ID" value="QJA55867.1"/>
    <property type="molecule type" value="Genomic_DNA"/>
</dbReference>
<dbReference type="AlphaFoldDB" id="A0A6M3IFG9"/>
<name>A0A6M3IFG9_9ZZZZ</name>
<gene>
    <name evidence="1" type="ORF">MM415B01975_0001</name>
</gene>